<gene>
    <name evidence="1" type="ORF">GCL60_09645</name>
</gene>
<evidence type="ECO:0000313" key="1">
    <source>
        <dbReference type="EMBL" id="KAB8039108.1"/>
    </source>
</evidence>
<sequence length="148" mass="16454">MKISFKIKILSVFIIITLLLTSCATPINYTYEESCALKGLVLSGVTSTNLNGSNYNINTGNTSVNNLSGESIQCKIAQNENEKCLINELRKKMIPKVDYNENISTYRTITGVGYCLFIVPGIIFKIIFDDKKNKAIIESNKISVDCLK</sequence>
<dbReference type="PROSITE" id="PS51257">
    <property type="entry name" value="PROKAR_LIPOPROTEIN"/>
    <property type="match status" value="1"/>
</dbReference>
<dbReference type="RefSeq" id="WP_153420507.1">
    <property type="nucleotide sequence ID" value="NZ_WFLM01000003.1"/>
</dbReference>
<accession>A0A6N6VTA4</accession>
<comment type="caution">
    <text evidence="1">The sequence shown here is derived from an EMBL/GenBank/DDBJ whole genome shotgun (WGS) entry which is preliminary data.</text>
</comment>
<dbReference type="Proteomes" id="UP000437748">
    <property type="component" value="Unassembled WGS sequence"/>
</dbReference>
<keyword evidence="2" id="KW-1185">Reference proteome</keyword>
<dbReference type="AlphaFoldDB" id="A0A6N6VTA4"/>
<protein>
    <recommendedName>
        <fullName evidence="3">Lipoprotein</fullName>
    </recommendedName>
</protein>
<organism evidence="1 2">
    <name type="scientific">Silvanigrella paludirubra</name>
    <dbReference type="NCBI Taxonomy" id="2499159"/>
    <lineage>
        <taxon>Bacteria</taxon>
        <taxon>Pseudomonadati</taxon>
        <taxon>Bdellovibrionota</taxon>
        <taxon>Oligoflexia</taxon>
        <taxon>Silvanigrellales</taxon>
        <taxon>Silvanigrellaceae</taxon>
        <taxon>Silvanigrella</taxon>
    </lineage>
</organism>
<reference evidence="1 2" key="1">
    <citation type="submission" date="2019-10" db="EMBL/GenBank/DDBJ databases">
        <title>New species of Slilvanegrellaceae.</title>
        <authorList>
            <person name="Pitt A."/>
            <person name="Hahn M.W."/>
        </authorList>
    </citation>
    <scope>NUCLEOTIDE SEQUENCE [LARGE SCALE GENOMIC DNA]</scope>
    <source>
        <strain evidence="1 2">SP-Ram-0.45-NSY-1</strain>
    </source>
</reference>
<evidence type="ECO:0008006" key="3">
    <source>
        <dbReference type="Google" id="ProtNLM"/>
    </source>
</evidence>
<proteinExistence type="predicted"/>
<evidence type="ECO:0000313" key="2">
    <source>
        <dbReference type="Proteomes" id="UP000437748"/>
    </source>
</evidence>
<dbReference type="EMBL" id="WFLM01000003">
    <property type="protein sequence ID" value="KAB8039108.1"/>
    <property type="molecule type" value="Genomic_DNA"/>
</dbReference>
<name>A0A6N6VTA4_9BACT</name>